<dbReference type="PANTHER" id="PTHR30620">
    <property type="entry name" value="PERIPLASMIC BETA-GLUCOSIDASE-RELATED"/>
    <property type="match status" value="1"/>
</dbReference>
<feature type="domain" description="Fibronectin type III-like" evidence="6">
    <location>
        <begin position="751"/>
        <end position="820"/>
    </location>
</feature>
<evidence type="ECO:0000256" key="2">
    <source>
        <dbReference type="ARBA" id="ARBA00022801"/>
    </source>
</evidence>
<dbReference type="OrthoDB" id="3304319at2"/>
<evidence type="ECO:0000313" key="7">
    <source>
        <dbReference type="EMBL" id="RKR86554.1"/>
    </source>
</evidence>
<dbReference type="GO" id="GO:0009251">
    <property type="term" value="P:glucan catabolic process"/>
    <property type="evidence" value="ECO:0007669"/>
    <property type="project" value="TreeGrafter"/>
</dbReference>
<dbReference type="Gene3D" id="2.60.40.10">
    <property type="entry name" value="Immunoglobulins"/>
    <property type="match status" value="1"/>
</dbReference>
<accession>A0A495JDW0</accession>
<keyword evidence="8" id="KW-1185">Reference proteome</keyword>
<reference evidence="7 8" key="1">
    <citation type="submission" date="2018-10" db="EMBL/GenBank/DDBJ databases">
        <title>Sequencing the genomes of 1000 actinobacteria strains.</title>
        <authorList>
            <person name="Klenk H.-P."/>
        </authorList>
    </citation>
    <scope>NUCLEOTIDE SEQUENCE [LARGE SCALE GENOMIC DNA]</scope>
    <source>
        <strain evidence="7 8">DSM 45175</strain>
    </source>
</reference>
<dbReference type="EMBL" id="RBKT01000001">
    <property type="protein sequence ID" value="RKR86554.1"/>
    <property type="molecule type" value="Genomic_DNA"/>
</dbReference>
<comment type="function">
    <text evidence="3">Catalyzes the hydrolysis of a non-reducing terminal alpha-L-arabinopyranosidic linkage in ginsenoside Rb2 (alpha-L-arabinopyranosyl-(1-&gt;6)-alpha-D-glucopyranosyl) to release alpha-D-glucopyranosyl (Rd). It is not able to hydrolyze alpha-L-arabinofuranosyl-(1-&gt;6)-alpha-D-glucopyranosyl (Rc).</text>
</comment>
<dbReference type="GO" id="GO:0008422">
    <property type="term" value="F:beta-glucosidase activity"/>
    <property type="evidence" value="ECO:0007669"/>
    <property type="project" value="UniProtKB-ARBA"/>
</dbReference>
<dbReference type="PANTHER" id="PTHR30620:SF123">
    <property type="entry name" value="BETA-XYLOSIDASE"/>
    <property type="match status" value="1"/>
</dbReference>
<gene>
    <name evidence="7" type="ORF">BDK92_0786</name>
</gene>
<dbReference type="InterPro" id="IPR051915">
    <property type="entry name" value="Cellulose_Degrad_GH3"/>
</dbReference>
<dbReference type="FunFam" id="2.60.40.10:FF:000495">
    <property type="entry name" value="Periplasmic beta-glucosidase"/>
    <property type="match status" value="1"/>
</dbReference>
<feature type="region of interest" description="Disordered" evidence="5">
    <location>
        <begin position="39"/>
        <end position="61"/>
    </location>
</feature>
<name>A0A495JDW0_9ACTN</name>
<dbReference type="InterPro" id="IPR001764">
    <property type="entry name" value="Glyco_hydro_3_N"/>
</dbReference>
<dbReference type="InterPro" id="IPR026891">
    <property type="entry name" value="Fn3-like"/>
</dbReference>
<dbReference type="InterPro" id="IPR002772">
    <property type="entry name" value="Glyco_hydro_3_C"/>
</dbReference>
<dbReference type="InterPro" id="IPR013783">
    <property type="entry name" value="Ig-like_fold"/>
</dbReference>
<comment type="similarity">
    <text evidence="1">Belongs to the glycosyl hydrolase 3 family.</text>
</comment>
<dbReference type="Pfam" id="PF00933">
    <property type="entry name" value="Glyco_hydro_3"/>
    <property type="match status" value="1"/>
</dbReference>
<dbReference type="AlphaFoldDB" id="A0A495JDW0"/>
<dbReference type="Pfam" id="PF01915">
    <property type="entry name" value="Glyco_hydro_3_C"/>
    <property type="match status" value="1"/>
</dbReference>
<evidence type="ECO:0000256" key="1">
    <source>
        <dbReference type="ARBA" id="ARBA00005336"/>
    </source>
</evidence>
<dbReference type="Gene3D" id="3.40.50.1700">
    <property type="entry name" value="Glycoside hydrolase family 3 C-terminal domain"/>
    <property type="match status" value="1"/>
</dbReference>
<evidence type="ECO:0000313" key="8">
    <source>
        <dbReference type="Proteomes" id="UP000277671"/>
    </source>
</evidence>
<keyword evidence="2" id="KW-0378">Hydrolase</keyword>
<sequence>MPAINVRAGGPHHVAPVRSVSRAQAILVVAASLPPSARTRTGVEASRPMRPKAGCGGDWGDQMTTVKPETGATYVDATAPVEERVSDLLARMTREEKLAQLGSTWAFAVLEGGRFSVRRARPILAQGLGHVTRVAGATSLKAAQVAQVANAIQRYLVTETRLGIPAIVHEEVCSGVMAREATIFPQAIGVASTWSPELNGQLADAVRAQMRAMGSHQGLSPVLDVVRDPRWGRTEETYGEDPYLVARMGVAFVKGLQGADLTNGIIATAKHFVGYGASEGGLNWAPAHLPPRLLREVYLYPFEAAVREGGLQSVMAGYHELDGIPCHANRELLVDILRRQWGFGGSVVSDYFAVNDLHSYHHFGQDQQQAATLGLGAGVDVELPATDAYADALTRALDAGEVSEARLDEAVSRVLRHKFELGLFEAPYVDEGAVVAAVNAERHRDVALEIARRSLVLLKNDGVLPLLPEAATVALIGPNADDARHLLGDYSFAAHIEALTEARERRGLLGEMMTIPDDLEIDESTDGVPTVRDELMARLGDRLSYVPGCDVVDPSTDGFDEAVAVAAAADVAVLVLGDRSGLTPRATTGESRDRSSLDLPGVQEDLVRAVVATGTPVVAVLVAGRPVGSDFLHEQCAAVLMAWLPGQTGAQAIAEVLLGEVNPSGRLPISYPRSVGQIPVFYGHKVSGGRSHWHGDYVDSPVAPRYCFGHGLGYASFSIDEATVRHAEVRVGDSVSVEVVVTNTGHRAGEEVVQLYVRDPQATVTRPVLELKGFARVSAAAGQRVAVRFDLPTGQLGFYDRDMNYTVEPGQIEVYAGFSAHDRTLAGSVVISADADRSPTPKVYTGTAQVRVLPNGASLPTLD</sequence>
<dbReference type="SUPFAM" id="SSF52279">
    <property type="entry name" value="Beta-D-glucan exohydrolase, C-terminal domain"/>
    <property type="match status" value="1"/>
</dbReference>
<evidence type="ECO:0000256" key="3">
    <source>
        <dbReference type="ARBA" id="ARBA00058905"/>
    </source>
</evidence>
<evidence type="ECO:0000259" key="6">
    <source>
        <dbReference type="SMART" id="SM01217"/>
    </source>
</evidence>
<organism evidence="7 8">
    <name type="scientific">Micromonospora pisi</name>
    <dbReference type="NCBI Taxonomy" id="589240"/>
    <lineage>
        <taxon>Bacteria</taxon>
        <taxon>Bacillati</taxon>
        <taxon>Actinomycetota</taxon>
        <taxon>Actinomycetes</taxon>
        <taxon>Micromonosporales</taxon>
        <taxon>Micromonosporaceae</taxon>
        <taxon>Micromonospora</taxon>
    </lineage>
</organism>
<evidence type="ECO:0000256" key="4">
    <source>
        <dbReference type="ARBA" id="ARBA00074219"/>
    </source>
</evidence>
<dbReference type="PRINTS" id="PR00133">
    <property type="entry name" value="GLHYDRLASE3"/>
</dbReference>
<dbReference type="SUPFAM" id="SSF51445">
    <property type="entry name" value="(Trans)glycosidases"/>
    <property type="match status" value="1"/>
</dbReference>
<protein>
    <recommendedName>
        <fullName evidence="4">Exo-alpha-(1-&gt;6)-L-arabinopyranosidase</fullName>
    </recommendedName>
</protein>
<evidence type="ECO:0000256" key="5">
    <source>
        <dbReference type="SAM" id="MobiDB-lite"/>
    </source>
</evidence>
<dbReference type="InterPro" id="IPR017853">
    <property type="entry name" value="GH"/>
</dbReference>
<proteinExistence type="inferred from homology"/>
<dbReference type="InterPro" id="IPR036962">
    <property type="entry name" value="Glyco_hydro_3_N_sf"/>
</dbReference>
<dbReference type="SMART" id="SM01217">
    <property type="entry name" value="Fn3_like"/>
    <property type="match status" value="1"/>
</dbReference>
<dbReference type="Pfam" id="PF14310">
    <property type="entry name" value="Fn3-like"/>
    <property type="match status" value="1"/>
</dbReference>
<dbReference type="Proteomes" id="UP000277671">
    <property type="component" value="Unassembled WGS sequence"/>
</dbReference>
<dbReference type="Gene3D" id="3.20.20.300">
    <property type="entry name" value="Glycoside hydrolase, family 3, N-terminal domain"/>
    <property type="match status" value="1"/>
</dbReference>
<dbReference type="InterPro" id="IPR036881">
    <property type="entry name" value="Glyco_hydro_3_C_sf"/>
</dbReference>
<comment type="caution">
    <text evidence="7">The sequence shown here is derived from an EMBL/GenBank/DDBJ whole genome shotgun (WGS) entry which is preliminary data.</text>
</comment>